<reference evidence="1 2" key="1">
    <citation type="submission" date="2019-07" db="EMBL/GenBank/DDBJ databases">
        <title>WGS assembly of Gossypium tomentosum.</title>
        <authorList>
            <person name="Chen Z.J."/>
            <person name="Sreedasyam A."/>
            <person name="Ando A."/>
            <person name="Song Q."/>
            <person name="De L."/>
            <person name="Hulse-Kemp A."/>
            <person name="Ding M."/>
            <person name="Ye W."/>
            <person name="Kirkbride R."/>
            <person name="Jenkins J."/>
            <person name="Plott C."/>
            <person name="Lovell J."/>
            <person name="Lin Y.-M."/>
            <person name="Vaughn R."/>
            <person name="Liu B."/>
            <person name="Li W."/>
            <person name="Simpson S."/>
            <person name="Scheffler B."/>
            <person name="Saski C."/>
            <person name="Grover C."/>
            <person name="Hu G."/>
            <person name="Conover J."/>
            <person name="Carlson J."/>
            <person name="Shu S."/>
            <person name="Boston L."/>
            <person name="Williams M."/>
            <person name="Peterson D."/>
            <person name="Mcgee K."/>
            <person name="Jones D."/>
            <person name="Wendel J."/>
            <person name="Stelly D."/>
            <person name="Grimwood J."/>
            <person name="Schmutz J."/>
        </authorList>
    </citation>
    <scope>NUCLEOTIDE SEQUENCE [LARGE SCALE GENOMIC DNA]</scope>
    <source>
        <strain evidence="1">7179.01</strain>
    </source>
</reference>
<organism evidence="1 2">
    <name type="scientific">Gossypium tomentosum</name>
    <name type="common">Hawaiian cotton</name>
    <name type="synonym">Gossypium sandvicense</name>
    <dbReference type="NCBI Taxonomy" id="34277"/>
    <lineage>
        <taxon>Eukaryota</taxon>
        <taxon>Viridiplantae</taxon>
        <taxon>Streptophyta</taxon>
        <taxon>Embryophyta</taxon>
        <taxon>Tracheophyta</taxon>
        <taxon>Spermatophyta</taxon>
        <taxon>Magnoliopsida</taxon>
        <taxon>eudicotyledons</taxon>
        <taxon>Gunneridae</taxon>
        <taxon>Pentapetalae</taxon>
        <taxon>rosids</taxon>
        <taxon>malvids</taxon>
        <taxon>Malvales</taxon>
        <taxon>Malvaceae</taxon>
        <taxon>Malvoideae</taxon>
        <taxon>Gossypium</taxon>
    </lineage>
</organism>
<name>A0A5D2HZJ6_GOSTO</name>
<dbReference type="AlphaFoldDB" id="A0A5D2HZJ6"/>
<dbReference type="EMBL" id="CM017635">
    <property type="protein sequence ID" value="TYH35725.1"/>
    <property type="molecule type" value="Genomic_DNA"/>
</dbReference>
<evidence type="ECO:0000313" key="2">
    <source>
        <dbReference type="Proteomes" id="UP000322667"/>
    </source>
</evidence>
<keyword evidence="2" id="KW-1185">Reference proteome</keyword>
<sequence>MASYFGQMKLFLHLTGKQSLRAVTFHTSLNQCRSEWPHYHHHHHLSCALILRFKLRRRHPFPSEHSAQTKAPLVRMLPFKSATSV</sequence>
<gene>
    <name evidence="1" type="ORF">ES332_D13G212600v1</name>
</gene>
<dbReference type="Proteomes" id="UP000322667">
    <property type="component" value="Chromosome D13"/>
</dbReference>
<evidence type="ECO:0000313" key="1">
    <source>
        <dbReference type="EMBL" id="TYH35725.1"/>
    </source>
</evidence>
<accession>A0A5D2HZJ6</accession>
<protein>
    <submittedName>
        <fullName evidence="1">Uncharacterized protein</fullName>
    </submittedName>
</protein>
<proteinExistence type="predicted"/>